<protein>
    <submittedName>
        <fullName evidence="1">Uncharacterized protein</fullName>
    </submittedName>
</protein>
<name>A0AB33JIR6_9BACT</name>
<dbReference type="AlphaFoldDB" id="A0AB33JIR6"/>
<evidence type="ECO:0000313" key="1">
    <source>
        <dbReference type="EMBL" id="BFO78465.1"/>
    </source>
</evidence>
<sequence length="62" mass="7234">MQIEGIHNSSDTPWKFPLQKEIGEYTIRFEDLVEFAQGSPLIGYHTSMIIRLANMTFLMHYS</sequence>
<dbReference type="EMBL" id="AP035788">
    <property type="protein sequence ID" value="BFO78465.1"/>
    <property type="molecule type" value="Genomic_DNA"/>
</dbReference>
<gene>
    <name evidence="1" type="ORF">GTC17260_11000</name>
</gene>
<organism evidence="1">
    <name type="scientific">Prevotella sp. GTC17260</name>
    <dbReference type="NCBI Taxonomy" id="3236796"/>
    <lineage>
        <taxon>Bacteria</taxon>
        <taxon>Pseudomonadati</taxon>
        <taxon>Bacteroidota</taxon>
        <taxon>Bacteroidia</taxon>
        <taxon>Bacteroidales</taxon>
        <taxon>Prevotellaceae</taxon>
        <taxon>Prevotella</taxon>
    </lineage>
</organism>
<reference evidence="1" key="1">
    <citation type="submission" date="2024-07" db="EMBL/GenBank/DDBJ databases">
        <title>Complete genome sequence of Prevotella sp. YM-2024 GTC17260.</title>
        <authorList>
            <person name="Hayashi M."/>
            <person name="Muto Y."/>
            <person name="Tanaka K."/>
            <person name="Niwa H."/>
        </authorList>
    </citation>
    <scope>NUCLEOTIDE SEQUENCE</scope>
    <source>
        <strain evidence="1">GTC17260</strain>
    </source>
</reference>
<proteinExistence type="predicted"/>
<accession>A0AB33JIR6</accession>